<dbReference type="InterPro" id="IPR014327">
    <property type="entry name" value="RNA_pol_sigma70_bacteroid"/>
</dbReference>
<dbReference type="GO" id="GO:0003677">
    <property type="term" value="F:DNA binding"/>
    <property type="evidence" value="ECO:0007669"/>
    <property type="project" value="InterPro"/>
</dbReference>
<dbReference type="Proteomes" id="UP000279089">
    <property type="component" value="Unassembled WGS sequence"/>
</dbReference>
<dbReference type="Pfam" id="PF08281">
    <property type="entry name" value="Sigma70_r4_2"/>
    <property type="match status" value="1"/>
</dbReference>
<dbReference type="PRINTS" id="PR00038">
    <property type="entry name" value="HTHLUXR"/>
</dbReference>
<organism evidence="7 8">
    <name type="scientific">Chitinophaga barathri</name>
    <dbReference type="NCBI Taxonomy" id="1647451"/>
    <lineage>
        <taxon>Bacteria</taxon>
        <taxon>Pseudomonadati</taxon>
        <taxon>Bacteroidota</taxon>
        <taxon>Chitinophagia</taxon>
        <taxon>Chitinophagales</taxon>
        <taxon>Chitinophagaceae</taxon>
        <taxon>Chitinophaga</taxon>
    </lineage>
</organism>
<keyword evidence="8" id="KW-1185">Reference proteome</keyword>
<feature type="domain" description="RNA polymerase sigma factor 70 region 4 type 2" evidence="6">
    <location>
        <begin position="126"/>
        <end position="175"/>
    </location>
</feature>
<evidence type="ECO:0000313" key="7">
    <source>
        <dbReference type="EMBL" id="RPD41213.1"/>
    </source>
</evidence>
<comment type="similarity">
    <text evidence="1">Belongs to the sigma-70 factor family. ECF subfamily.</text>
</comment>
<dbReference type="RefSeq" id="WP_120516485.1">
    <property type="nucleotide sequence ID" value="NZ_QXZY01000006.1"/>
</dbReference>
<gene>
    <name evidence="7" type="ORF">EG028_11070</name>
</gene>
<dbReference type="InterPro" id="IPR000792">
    <property type="entry name" value="Tscrpt_reg_LuxR_C"/>
</dbReference>
<keyword evidence="2" id="KW-0805">Transcription regulation</keyword>
<evidence type="ECO:0000256" key="1">
    <source>
        <dbReference type="ARBA" id="ARBA00010641"/>
    </source>
</evidence>
<dbReference type="NCBIfam" id="TIGR02937">
    <property type="entry name" value="sigma70-ECF"/>
    <property type="match status" value="1"/>
</dbReference>
<dbReference type="Pfam" id="PF04542">
    <property type="entry name" value="Sigma70_r2"/>
    <property type="match status" value="1"/>
</dbReference>
<feature type="domain" description="RNA polymerase sigma-70 region 2" evidence="5">
    <location>
        <begin position="29"/>
        <end position="96"/>
    </location>
</feature>
<evidence type="ECO:0000256" key="2">
    <source>
        <dbReference type="ARBA" id="ARBA00023015"/>
    </source>
</evidence>
<dbReference type="InterPro" id="IPR013325">
    <property type="entry name" value="RNA_pol_sigma_r2"/>
</dbReference>
<dbReference type="NCBIfam" id="TIGR02985">
    <property type="entry name" value="Sig70_bacteroi1"/>
    <property type="match status" value="1"/>
</dbReference>
<dbReference type="EMBL" id="RMBX01000005">
    <property type="protein sequence ID" value="RPD41213.1"/>
    <property type="molecule type" value="Genomic_DNA"/>
</dbReference>
<protein>
    <submittedName>
        <fullName evidence="7">RNA polymerase sigma-70 factor</fullName>
    </submittedName>
</protein>
<evidence type="ECO:0000256" key="4">
    <source>
        <dbReference type="ARBA" id="ARBA00023163"/>
    </source>
</evidence>
<dbReference type="InterPro" id="IPR014284">
    <property type="entry name" value="RNA_pol_sigma-70_dom"/>
</dbReference>
<dbReference type="GO" id="GO:0016987">
    <property type="term" value="F:sigma factor activity"/>
    <property type="evidence" value="ECO:0007669"/>
    <property type="project" value="UniProtKB-KW"/>
</dbReference>
<dbReference type="AlphaFoldDB" id="A0A3N4N0P4"/>
<evidence type="ECO:0000259" key="6">
    <source>
        <dbReference type="Pfam" id="PF08281"/>
    </source>
</evidence>
<sequence>MANINLQFYGDEELLQLLRNGEDHAFREIYKRYWDKLLYIAGKKLEDLSEAESIVQDVFVDLWQRRETLEVRQELAGYLVVAVRYRILNFLARQRKAQIYLRDTARSLSAADRSTEEWLGFEELREWLEKIVAGLPEKCRIAYRLRGEGYSQREIARYMNVSEKTVETHISRALRVLRTGLGQLISRMLMTFF</sequence>
<dbReference type="SUPFAM" id="SSF88946">
    <property type="entry name" value="Sigma2 domain of RNA polymerase sigma factors"/>
    <property type="match status" value="1"/>
</dbReference>
<name>A0A3N4N0P4_9BACT</name>
<evidence type="ECO:0000256" key="3">
    <source>
        <dbReference type="ARBA" id="ARBA00023082"/>
    </source>
</evidence>
<dbReference type="GO" id="GO:0006352">
    <property type="term" value="P:DNA-templated transcription initiation"/>
    <property type="evidence" value="ECO:0007669"/>
    <property type="project" value="InterPro"/>
</dbReference>
<dbReference type="PANTHER" id="PTHR43133">
    <property type="entry name" value="RNA POLYMERASE ECF-TYPE SIGMA FACTO"/>
    <property type="match status" value="1"/>
</dbReference>
<dbReference type="OrthoDB" id="1097528at2"/>
<dbReference type="Gene3D" id="1.10.10.10">
    <property type="entry name" value="Winged helix-like DNA-binding domain superfamily/Winged helix DNA-binding domain"/>
    <property type="match status" value="1"/>
</dbReference>
<dbReference type="PANTHER" id="PTHR43133:SF46">
    <property type="entry name" value="RNA POLYMERASE SIGMA-70 FACTOR ECF SUBFAMILY"/>
    <property type="match status" value="1"/>
</dbReference>
<dbReference type="SUPFAM" id="SSF88659">
    <property type="entry name" value="Sigma3 and sigma4 domains of RNA polymerase sigma factors"/>
    <property type="match status" value="1"/>
</dbReference>
<keyword evidence="3" id="KW-0731">Sigma factor</keyword>
<proteinExistence type="inferred from homology"/>
<dbReference type="CDD" id="cd06171">
    <property type="entry name" value="Sigma70_r4"/>
    <property type="match status" value="1"/>
</dbReference>
<dbReference type="InterPro" id="IPR007627">
    <property type="entry name" value="RNA_pol_sigma70_r2"/>
</dbReference>
<evidence type="ECO:0000313" key="8">
    <source>
        <dbReference type="Proteomes" id="UP000279089"/>
    </source>
</evidence>
<dbReference type="InterPro" id="IPR036388">
    <property type="entry name" value="WH-like_DNA-bd_sf"/>
</dbReference>
<dbReference type="InterPro" id="IPR039425">
    <property type="entry name" value="RNA_pol_sigma-70-like"/>
</dbReference>
<keyword evidence="4" id="KW-0804">Transcription</keyword>
<dbReference type="InterPro" id="IPR013324">
    <property type="entry name" value="RNA_pol_sigma_r3/r4-like"/>
</dbReference>
<evidence type="ECO:0000259" key="5">
    <source>
        <dbReference type="Pfam" id="PF04542"/>
    </source>
</evidence>
<dbReference type="InterPro" id="IPR013249">
    <property type="entry name" value="RNA_pol_sigma70_r4_t2"/>
</dbReference>
<dbReference type="Gene3D" id="1.10.1740.10">
    <property type="match status" value="1"/>
</dbReference>
<comment type="caution">
    <text evidence="7">The sequence shown here is derived from an EMBL/GenBank/DDBJ whole genome shotgun (WGS) entry which is preliminary data.</text>
</comment>
<accession>A0A3N4N0P4</accession>
<reference evidence="8" key="1">
    <citation type="submission" date="2018-11" db="EMBL/GenBank/DDBJ databases">
        <title>Chitinophaga lutea sp.nov., isolate from arsenic contaminated soil.</title>
        <authorList>
            <person name="Zong Y."/>
        </authorList>
    </citation>
    <scope>NUCLEOTIDE SEQUENCE [LARGE SCALE GENOMIC DNA]</scope>
    <source>
        <strain evidence="8">YLT18</strain>
    </source>
</reference>